<dbReference type="NCBIfam" id="NF000586">
    <property type="entry name" value="PRK00011.1"/>
    <property type="match status" value="1"/>
</dbReference>
<evidence type="ECO:0000256" key="8">
    <source>
        <dbReference type="ARBA" id="ARBA00022679"/>
    </source>
</evidence>
<evidence type="ECO:0000259" key="13">
    <source>
        <dbReference type="Pfam" id="PF00775"/>
    </source>
</evidence>
<evidence type="ECO:0000256" key="3">
    <source>
        <dbReference type="ARBA" id="ARBA00004777"/>
    </source>
</evidence>
<sequence>MASLSIVIGLLGAIYGGLPLDFLLNKFGWNYVIYTFSAFGCLLALLLVLITPSSSSEESASDNIFQDLKTVLFNKHIILISFFGGLMVGPLEGFADGWAKAFLCEAYQMTGDLASSLSSLMFIEKELQRQKLQLQLIASENFASKAVMEAQGSFLTNKYAEGYPGKRYYCGCEHVDKVESLAIERLCKLFGVKFANVQPHSGSQANQAVFASLLTPGDTILGLSLSCGGHLTHGAAPSLSGKWFKSIQYTVNKDTYLLDMDEIEKLALEHKPKLIIAGASAYPRKMDFKRFREIADKVGAYLLADIAHYAGLIAAGEYPSPAEYAHVMTSTTHKTLRGPRGGIVMTNDEALHKKIQSAVFPGLQGGPLMHVIAAKAVAFKEALAPEFKTYSKKIVENAKVLAQELQKHGLDIITGSTDSHIVLVDLRSQKLTGKDVVDSLERAGITCNKNSVPFDTEKPTITSGLRFGTAAETTRGLEAENFKEVASLINEVIQSGTDPVLLNCIETPEIYDLDARPKNFSSSNNLRRKPGSPNSATGELIHIVGRITDINCLPIQNAVVSIWHANSRGVNHYDKNIEDDPNFAGSGRFVVNNLGYYNFITIAPGKIGDRAPHINFLVQHPDFPEFTTQMFFADHNCDNCADPVLEDFFTIICNGDASNENNNF</sequence>
<dbReference type="PANTHER" id="PTHR11680:SF35">
    <property type="entry name" value="SERINE HYDROXYMETHYLTRANSFERASE 1"/>
    <property type="match status" value="1"/>
</dbReference>
<evidence type="ECO:0000256" key="7">
    <source>
        <dbReference type="ARBA" id="ARBA00022563"/>
    </source>
</evidence>
<dbReference type="GO" id="GO:0018578">
    <property type="term" value="F:protocatechuate 3,4-dioxygenase activity"/>
    <property type="evidence" value="ECO:0007669"/>
    <property type="project" value="InterPro"/>
</dbReference>
<dbReference type="GO" id="GO:0004372">
    <property type="term" value="F:glycine hydroxymethyltransferase activity"/>
    <property type="evidence" value="ECO:0007669"/>
    <property type="project" value="UniProtKB-EC"/>
</dbReference>
<comment type="pathway">
    <text evidence="3 10">One-carbon metabolism; tetrahydrofolate interconversion.</text>
</comment>
<dbReference type="Gene3D" id="1.20.1250.20">
    <property type="entry name" value="MFS general substrate transporter like domains"/>
    <property type="match status" value="1"/>
</dbReference>
<name>A0A1A9VK73_GLOAU</name>
<dbReference type="InterPro" id="IPR015424">
    <property type="entry name" value="PyrdxlP-dep_Trfase"/>
</dbReference>
<keyword evidence="9 10" id="KW-0663">Pyridoxal phosphate</keyword>
<dbReference type="GO" id="GO:0019264">
    <property type="term" value="P:glycine biosynthetic process from serine"/>
    <property type="evidence" value="ECO:0007669"/>
    <property type="project" value="InterPro"/>
</dbReference>
<dbReference type="InterPro" id="IPR001085">
    <property type="entry name" value="Ser_HO-MeTrfase"/>
</dbReference>
<evidence type="ECO:0000256" key="2">
    <source>
        <dbReference type="ARBA" id="ARBA00004496"/>
    </source>
</evidence>
<dbReference type="UniPathway" id="UPA00193"/>
<dbReference type="GO" id="GO:0030170">
    <property type="term" value="F:pyridoxal phosphate binding"/>
    <property type="evidence" value="ECO:0007669"/>
    <property type="project" value="InterPro"/>
</dbReference>
<evidence type="ECO:0000259" key="12">
    <source>
        <dbReference type="Pfam" id="PF00464"/>
    </source>
</evidence>
<dbReference type="GO" id="GO:0008199">
    <property type="term" value="F:ferric iron binding"/>
    <property type="evidence" value="ECO:0007669"/>
    <property type="project" value="InterPro"/>
</dbReference>
<dbReference type="EnsemblMetazoa" id="GAUT039667-RA">
    <property type="protein sequence ID" value="GAUT039667-PA"/>
    <property type="gene ID" value="GAUT039667"/>
</dbReference>
<comment type="cofactor">
    <cofactor evidence="1 10">
        <name>pyridoxal 5'-phosphate</name>
        <dbReference type="ChEBI" id="CHEBI:597326"/>
    </cofactor>
</comment>
<comment type="catalytic activity">
    <reaction evidence="10">
        <text>(6R)-5,10-methylene-5,6,7,8-tetrahydrofolate + glycine + H2O = (6S)-5,6,7,8-tetrahydrofolate + L-serine</text>
        <dbReference type="Rhea" id="RHEA:15481"/>
        <dbReference type="ChEBI" id="CHEBI:15377"/>
        <dbReference type="ChEBI" id="CHEBI:15636"/>
        <dbReference type="ChEBI" id="CHEBI:33384"/>
        <dbReference type="ChEBI" id="CHEBI:57305"/>
        <dbReference type="ChEBI" id="CHEBI:57453"/>
        <dbReference type="EC" id="2.1.2.1"/>
    </reaction>
</comment>
<dbReference type="InterPro" id="IPR019798">
    <property type="entry name" value="Ser_HO-MeTrfase_PLP_BS"/>
</dbReference>
<keyword evidence="11" id="KW-0812">Transmembrane</keyword>
<dbReference type="Gene3D" id="3.40.640.10">
    <property type="entry name" value="Type I PLP-dependent aspartate aminotransferase-like (Major domain)"/>
    <property type="match status" value="1"/>
</dbReference>
<dbReference type="Pfam" id="PF00775">
    <property type="entry name" value="Dioxygenase_C"/>
    <property type="match status" value="1"/>
</dbReference>
<accession>A0A1A9VK73</accession>
<keyword evidence="11" id="KW-1133">Transmembrane helix</keyword>
<feature type="domain" description="Intradiol ring-cleavage dioxygenases" evidence="13">
    <location>
        <begin position="534"/>
        <end position="635"/>
    </location>
</feature>
<protein>
    <recommendedName>
        <fullName evidence="10">Serine hydroxymethyltransferase</fullName>
        <ecNumber evidence="10">2.1.2.1</ecNumber>
    </recommendedName>
</protein>
<keyword evidence="7 10" id="KW-0554">One-carbon metabolism</keyword>
<dbReference type="InterPro" id="IPR015421">
    <property type="entry name" value="PyrdxlP-dep_Trfase_major"/>
</dbReference>
<dbReference type="InterPro" id="IPR039387">
    <property type="entry name" value="3_4-PCD"/>
</dbReference>
<evidence type="ECO:0000313" key="15">
    <source>
        <dbReference type="Proteomes" id="UP000078200"/>
    </source>
</evidence>
<comment type="similarity">
    <text evidence="4 10">Belongs to the SHMT family.</text>
</comment>
<feature type="transmembrane region" description="Helical" evidence="11">
    <location>
        <begin position="31"/>
        <end position="50"/>
    </location>
</feature>
<keyword evidence="6" id="KW-0963">Cytoplasm</keyword>
<feature type="domain" description="Serine hydroxymethyltransferase-like" evidence="12">
    <location>
        <begin position="122"/>
        <end position="489"/>
    </location>
</feature>
<evidence type="ECO:0000256" key="1">
    <source>
        <dbReference type="ARBA" id="ARBA00001933"/>
    </source>
</evidence>
<keyword evidence="15" id="KW-1185">Reference proteome</keyword>
<organism evidence="14 15">
    <name type="scientific">Glossina austeni</name>
    <name type="common">Savannah tsetse fly</name>
    <dbReference type="NCBI Taxonomy" id="7395"/>
    <lineage>
        <taxon>Eukaryota</taxon>
        <taxon>Metazoa</taxon>
        <taxon>Ecdysozoa</taxon>
        <taxon>Arthropoda</taxon>
        <taxon>Hexapoda</taxon>
        <taxon>Insecta</taxon>
        <taxon>Pterygota</taxon>
        <taxon>Neoptera</taxon>
        <taxon>Endopterygota</taxon>
        <taxon>Diptera</taxon>
        <taxon>Brachycera</taxon>
        <taxon>Muscomorpha</taxon>
        <taxon>Hippoboscoidea</taxon>
        <taxon>Glossinidae</taxon>
        <taxon>Glossina</taxon>
    </lineage>
</organism>
<evidence type="ECO:0000256" key="4">
    <source>
        <dbReference type="ARBA" id="ARBA00006376"/>
    </source>
</evidence>
<dbReference type="SUPFAM" id="SSF103473">
    <property type="entry name" value="MFS general substrate transporter"/>
    <property type="match status" value="1"/>
</dbReference>
<dbReference type="VEuPathDB" id="VectorBase:GAUT039667"/>
<dbReference type="InterPro" id="IPR015889">
    <property type="entry name" value="Intradiol_dOase_core"/>
</dbReference>
<dbReference type="Proteomes" id="UP000078200">
    <property type="component" value="Unassembled WGS sequence"/>
</dbReference>
<dbReference type="InterPro" id="IPR000627">
    <property type="entry name" value="Intradiol_dOase_C"/>
</dbReference>
<evidence type="ECO:0000256" key="6">
    <source>
        <dbReference type="ARBA" id="ARBA00022490"/>
    </source>
</evidence>
<dbReference type="EC" id="2.1.2.1" evidence="10"/>
<dbReference type="SUPFAM" id="SSF53383">
    <property type="entry name" value="PLP-dependent transferases"/>
    <property type="match status" value="1"/>
</dbReference>
<evidence type="ECO:0000256" key="11">
    <source>
        <dbReference type="SAM" id="Phobius"/>
    </source>
</evidence>
<dbReference type="HAMAP" id="MF_00051">
    <property type="entry name" value="SHMT"/>
    <property type="match status" value="1"/>
</dbReference>
<keyword evidence="8 10" id="KW-0808">Transferase</keyword>
<dbReference type="FunFam" id="3.40.640.10:FF:000001">
    <property type="entry name" value="Serine hydroxymethyltransferase"/>
    <property type="match status" value="1"/>
</dbReference>
<evidence type="ECO:0000313" key="14">
    <source>
        <dbReference type="EnsemblMetazoa" id="GAUT039667-PA"/>
    </source>
</evidence>
<dbReference type="Gene3D" id="3.90.1150.10">
    <property type="entry name" value="Aspartate Aminotransferase, domain 1"/>
    <property type="match status" value="1"/>
</dbReference>
<reference evidence="14" key="1">
    <citation type="submission" date="2020-05" db="UniProtKB">
        <authorList>
            <consortium name="EnsemblMetazoa"/>
        </authorList>
    </citation>
    <scope>IDENTIFICATION</scope>
    <source>
        <strain evidence="14">TTRI</strain>
    </source>
</reference>
<comment type="subcellular location">
    <subcellularLocation>
        <location evidence="2">Cytoplasm</location>
    </subcellularLocation>
</comment>
<dbReference type="PROSITE" id="PS00096">
    <property type="entry name" value="SHMT"/>
    <property type="match status" value="1"/>
</dbReference>
<dbReference type="CDD" id="cd03459">
    <property type="entry name" value="3_4-PCD"/>
    <property type="match status" value="1"/>
</dbReference>
<comment type="function">
    <text evidence="10">Interconversion of serine and glycine.</text>
</comment>
<dbReference type="InterPro" id="IPR015422">
    <property type="entry name" value="PyrdxlP-dep_Trfase_small"/>
</dbReference>
<evidence type="ECO:0000256" key="10">
    <source>
        <dbReference type="RuleBase" id="RU000585"/>
    </source>
</evidence>
<dbReference type="GO" id="GO:0035999">
    <property type="term" value="P:tetrahydrofolate interconversion"/>
    <property type="evidence" value="ECO:0007669"/>
    <property type="project" value="UniProtKB-UniPathway"/>
</dbReference>
<dbReference type="GO" id="GO:0005829">
    <property type="term" value="C:cytosol"/>
    <property type="evidence" value="ECO:0007669"/>
    <property type="project" value="TreeGrafter"/>
</dbReference>
<evidence type="ECO:0000256" key="5">
    <source>
        <dbReference type="ARBA" id="ARBA00011738"/>
    </source>
</evidence>
<dbReference type="PANTHER" id="PTHR11680">
    <property type="entry name" value="SERINE HYDROXYMETHYLTRANSFERASE"/>
    <property type="match status" value="1"/>
</dbReference>
<proteinExistence type="inferred from homology"/>
<dbReference type="STRING" id="7395.A0A1A9VK73"/>
<dbReference type="InterPro" id="IPR036259">
    <property type="entry name" value="MFS_trans_sf"/>
</dbReference>
<evidence type="ECO:0000256" key="9">
    <source>
        <dbReference type="ARBA" id="ARBA00022898"/>
    </source>
</evidence>
<dbReference type="Pfam" id="PF00464">
    <property type="entry name" value="SHMT"/>
    <property type="match status" value="1"/>
</dbReference>
<dbReference type="Gene3D" id="2.60.130.10">
    <property type="entry name" value="Aromatic compound dioxygenase"/>
    <property type="match status" value="1"/>
</dbReference>
<dbReference type="CDD" id="cd00378">
    <property type="entry name" value="SHMT"/>
    <property type="match status" value="1"/>
</dbReference>
<keyword evidence="11" id="KW-0472">Membrane</keyword>
<feature type="transmembrane region" description="Helical" evidence="11">
    <location>
        <begin position="6"/>
        <end position="24"/>
    </location>
</feature>
<dbReference type="InterPro" id="IPR049943">
    <property type="entry name" value="Ser_HO-MeTrfase-like"/>
</dbReference>
<dbReference type="InterPro" id="IPR039429">
    <property type="entry name" value="SHMT-like_dom"/>
</dbReference>
<dbReference type="SUPFAM" id="SSF49482">
    <property type="entry name" value="Aromatic compound dioxygenase"/>
    <property type="match status" value="1"/>
</dbReference>
<comment type="subunit">
    <text evidence="5">Homodimer.</text>
</comment>
<dbReference type="AlphaFoldDB" id="A0A1A9VK73"/>